<keyword evidence="10 13" id="KW-0663">Pyridoxal phosphate</keyword>
<dbReference type="KEGG" id="ddf:DEFDS_1299"/>
<dbReference type="Proteomes" id="UP000001520">
    <property type="component" value="Chromosome"/>
</dbReference>
<dbReference type="NCBIfam" id="TIGR00508">
    <property type="entry name" value="bioA"/>
    <property type="match status" value="1"/>
</dbReference>
<comment type="subunit">
    <text evidence="4 13">Homodimer.</text>
</comment>
<proteinExistence type="inferred from homology"/>
<dbReference type="PIRSF" id="PIRSF000521">
    <property type="entry name" value="Transaminase_4ab_Lys_Orn"/>
    <property type="match status" value="1"/>
</dbReference>
<dbReference type="InterPro" id="IPR005814">
    <property type="entry name" value="Aminotrans_3"/>
</dbReference>
<comment type="pathway">
    <text evidence="3 13">Cofactor biosynthesis; biotin biosynthesis; 7,8-diaminononanoate from 8-amino-7-oxononanoate (SAM route): step 1/1.</text>
</comment>
<dbReference type="SUPFAM" id="SSF53383">
    <property type="entry name" value="PLP-dependent transferases"/>
    <property type="match status" value="1"/>
</dbReference>
<evidence type="ECO:0000256" key="12">
    <source>
        <dbReference type="ARBA" id="ARBA00060970"/>
    </source>
</evidence>
<dbReference type="InterPro" id="IPR049704">
    <property type="entry name" value="Aminotrans_3_PPA_site"/>
</dbReference>
<dbReference type="InterPro" id="IPR015422">
    <property type="entry name" value="PyrdxlP-dep_Trfase_small"/>
</dbReference>
<dbReference type="GO" id="GO:0009102">
    <property type="term" value="P:biotin biosynthetic process"/>
    <property type="evidence" value="ECO:0007669"/>
    <property type="project" value="UniProtKB-UniRule"/>
</dbReference>
<keyword evidence="15" id="KW-1185">Reference proteome</keyword>
<comment type="function">
    <text evidence="13">Catalyzes the transfer of the alpha-amino group from S-adenosyl-L-methionine (SAM) to 7-keto-8-aminopelargonic acid (KAPA) to form 7,8-diaminopelargonic acid (DAPA). It is the only aminotransferase known to utilize SAM as an amino donor.</text>
</comment>
<evidence type="ECO:0000256" key="8">
    <source>
        <dbReference type="ARBA" id="ARBA00022691"/>
    </source>
</evidence>
<dbReference type="AlphaFoldDB" id="D3PDU3"/>
<dbReference type="HAMAP" id="MF_00834">
    <property type="entry name" value="BioA"/>
    <property type="match status" value="1"/>
</dbReference>
<name>D3PDU3_DEFDS</name>
<dbReference type="GO" id="GO:0030170">
    <property type="term" value="F:pyridoxal phosphate binding"/>
    <property type="evidence" value="ECO:0007669"/>
    <property type="project" value="UniProtKB-UniRule"/>
</dbReference>
<feature type="site" description="Participates in the substrate recognition with KAPA and in a stacking interaction with the adenine ring of SAM" evidence="13">
    <location>
        <position position="10"/>
    </location>
</feature>
<feature type="binding site" evidence="13">
    <location>
        <position position="47"/>
    </location>
    <ligand>
        <name>substrate</name>
    </ligand>
</feature>
<dbReference type="HOGENOM" id="CLU_016922_4_3_0"/>
<dbReference type="InterPro" id="IPR005815">
    <property type="entry name" value="BioA"/>
</dbReference>
<dbReference type="PANTHER" id="PTHR42684">
    <property type="entry name" value="ADENOSYLMETHIONINE-8-AMINO-7-OXONONANOATE AMINOTRANSFERASE"/>
    <property type="match status" value="1"/>
</dbReference>
<evidence type="ECO:0000256" key="7">
    <source>
        <dbReference type="ARBA" id="ARBA00022679"/>
    </source>
</evidence>
<feature type="binding site" evidence="13">
    <location>
        <begin position="107"/>
        <end position="108"/>
    </location>
    <ligand>
        <name>pyridoxal 5'-phosphate</name>
        <dbReference type="ChEBI" id="CHEBI:597326"/>
    </ligand>
</feature>
<evidence type="ECO:0000256" key="6">
    <source>
        <dbReference type="ARBA" id="ARBA00022576"/>
    </source>
</evidence>
<sequence>MKDYPIWHPCTQMKDHEKYPLIKIVKGKGVYLYDDKGNSYIDAISSWWVNILGHSNERLNNVLKEQVEKLEHVIFANFVHDPALKLSEKLLKIVPDGLRKIFFADNGSSAIEVAMKMSFAYFKNNGVIKPKFIYLDSGYHGETLGALSVCGEELYAEMYKEIMIENIRVKGPDCYRCPFGKSREECNAECFIYVEEAIKKNKDVVSAVLIEPIVQCAGGFKIYPEIYLKKLRDITRENNIHLIADEIAVGFGRTGKMFACEHAGITPDFMTLSKGITGGYIPLSVVLTTDEVYDAFYSDYCVLKAFLHSHSYTGNPLACSLAVEVLNIFEEENLLEKNKEKYEYLYQKVLEYFSGYKYCGEVRSKGFITAVELVEDRKSKKSFDWKKRVGFQIYRKSLTKGALLRNLGDIIYFMPPYIISFDEIDKLVQIAYESTIEVLGE</sequence>
<feature type="binding site" evidence="13">
    <location>
        <position position="274"/>
    </location>
    <ligand>
        <name>substrate</name>
    </ligand>
</feature>
<accession>D3PDU3</accession>
<evidence type="ECO:0000256" key="9">
    <source>
        <dbReference type="ARBA" id="ARBA00022756"/>
    </source>
</evidence>
<comment type="cofactor">
    <cofactor evidence="1 13">
        <name>pyridoxal 5'-phosphate</name>
        <dbReference type="ChEBI" id="CHEBI:597326"/>
    </cofactor>
</comment>
<gene>
    <name evidence="13 14" type="primary">bioA</name>
    <name evidence="14" type="ordered locus">DEFDS_1299</name>
</gene>
<dbReference type="EC" id="2.6.1.62" evidence="13"/>
<feature type="binding site" evidence="13">
    <location>
        <position position="139"/>
    </location>
    <ligand>
        <name>substrate</name>
    </ligand>
</feature>
<dbReference type="Gene3D" id="3.40.640.10">
    <property type="entry name" value="Type I PLP-dependent aspartate aminotransferase-like (Major domain)"/>
    <property type="match status" value="1"/>
</dbReference>
<feature type="binding site" evidence="13">
    <location>
        <position position="405"/>
    </location>
    <ligand>
        <name>substrate</name>
    </ligand>
</feature>
<dbReference type="GO" id="GO:0005737">
    <property type="term" value="C:cytoplasm"/>
    <property type="evidence" value="ECO:0007669"/>
    <property type="project" value="UniProtKB-SubCell"/>
</dbReference>
<evidence type="ECO:0000256" key="13">
    <source>
        <dbReference type="HAMAP-Rule" id="MF_00834"/>
    </source>
</evidence>
<comment type="subcellular location">
    <subcellularLocation>
        <location evidence="2 13">Cytoplasm</location>
    </subcellularLocation>
</comment>
<dbReference type="Gene3D" id="3.90.1150.10">
    <property type="entry name" value="Aspartate Aminotransferase, domain 1"/>
    <property type="match status" value="1"/>
</dbReference>
<dbReference type="UniPathway" id="UPA00078">
    <property type="reaction ID" value="UER00160"/>
</dbReference>
<dbReference type="InterPro" id="IPR015421">
    <property type="entry name" value="PyrdxlP-dep_Trfase_major"/>
</dbReference>
<comment type="similarity">
    <text evidence="12 13">Belongs to the class-III pyridoxal-phosphate-dependent aminotransferase family. BioA subfamily.</text>
</comment>
<dbReference type="GO" id="GO:0004015">
    <property type="term" value="F:adenosylmethionine-8-amino-7-oxononanoate transaminase activity"/>
    <property type="evidence" value="ECO:0007669"/>
    <property type="project" value="UniProtKB-UniRule"/>
</dbReference>
<keyword evidence="5 13" id="KW-0963">Cytoplasm</keyword>
<protein>
    <recommendedName>
        <fullName evidence="13">Adenosylmethionine-8-amino-7-oxononanoate aminotransferase</fullName>
        <ecNumber evidence="13">2.6.1.62</ecNumber>
    </recommendedName>
    <alternativeName>
        <fullName evidence="13">7,8-diamino-pelargonic acid aminotransferase</fullName>
        <shortName evidence="13">DAPA AT</shortName>
        <shortName evidence="13">DAPA aminotransferase</shortName>
    </alternativeName>
    <alternativeName>
        <fullName evidence="13">7,8-diaminononanoate synthase</fullName>
        <shortName evidence="13">DANS</shortName>
    </alternativeName>
    <alternativeName>
        <fullName evidence="13">Diaminopelargonic acid synthase</fullName>
    </alternativeName>
</protein>
<keyword evidence="7 13" id="KW-0808">Transferase</keyword>
<evidence type="ECO:0000313" key="14">
    <source>
        <dbReference type="EMBL" id="BAI80766.1"/>
    </source>
</evidence>
<keyword evidence="6 13" id="KW-0032">Aminotransferase</keyword>
<evidence type="ECO:0000256" key="4">
    <source>
        <dbReference type="ARBA" id="ARBA00011738"/>
    </source>
</evidence>
<dbReference type="CDD" id="cd00610">
    <property type="entry name" value="OAT_like"/>
    <property type="match status" value="1"/>
</dbReference>
<dbReference type="PANTHER" id="PTHR42684:SF17">
    <property type="entry name" value="ADENOSYLMETHIONINE-8-AMINO-7-OXONONANOATE AMINOTRANSFERASE"/>
    <property type="match status" value="1"/>
</dbReference>
<evidence type="ECO:0000256" key="2">
    <source>
        <dbReference type="ARBA" id="ARBA00004496"/>
    </source>
</evidence>
<organism evidence="14 15">
    <name type="scientific">Deferribacter desulfuricans (strain DSM 14783 / JCM 11476 / NBRC 101012 / SSM1)</name>
    <dbReference type="NCBI Taxonomy" id="639282"/>
    <lineage>
        <taxon>Bacteria</taxon>
        <taxon>Pseudomonadati</taxon>
        <taxon>Deferribacterota</taxon>
        <taxon>Deferribacteres</taxon>
        <taxon>Deferribacterales</taxon>
        <taxon>Deferribacteraceae</taxon>
        <taxon>Deferribacter</taxon>
    </lineage>
</organism>
<dbReference type="NCBIfam" id="NF004624">
    <property type="entry name" value="PRK05964.1"/>
    <property type="match status" value="1"/>
</dbReference>
<feature type="binding site" evidence="13">
    <location>
        <position position="309"/>
    </location>
    <ligand>
        <name>substrate</name>
    </ligand>
</feature>
<dbReference type="OrthoDB" id="9801834at2"/>
<feature type="binding site" evidence="13">
    <location>
        <position position="245"/>
    </location>
    <ligand>
        <name>pyridoxal 5'-phosphate</name>
        <dbReference type="ChEBI" id="CHEBI:597326"/>
    </ligand>
</feature>
<dbReference type="STRING" id="639282.DEFDS_1299"/>
<dbReference type="Pfam" id="PF00202">
    <property type="entry name" value="Aminotran_3"/>
    <property type="match status" value="1"/>
</dbReference>
<evidence type="ECO:0000256" key="11">
    <source>
        <dbReference type="ARBA" id="ARBA00048449"/>
    </source>
</evidence>
<evidence type="ECO:0000256" key="10">
    <source>
        <dbReference type="ARBA" id="ARBA00022898"/>
    </source>
</evidence>
<feature type="binding site" evidence="13">
    <location>
        <begin position="310"/>
        <end position="311"/>
    </location>
    <ligand>
        <name>pyridoxal 5'-phosphate</name>
        <dbReference type="ChEBI" id="CHEBI:597326"/>
    </ligand>
</feature>
<feature type="modified residue" description="N6-(pyridoxal phosphate)lysine" evidence="13">
    <location>
        <position position="274"/>
    </location>
</feature>
<reference evidence="14 15" key="1">
    <citation type="journal article" date="2010" name="DNA Res.">
        <title>Bacterial lifestyle in a deep-sea hydrothermal vent chimney revealed by the genome sequence of the thermophilic bacterium Deferribacter desulfuricans SSM1.</title>
        <authorList>
            <person name="Takaki Y."/>
            <person name="Shimamura S."/>
            <person name="Nakagawa S."/>
            <person name="Fukuhara Y."/>
            <person name="Horikawa H."/>
            <person name="Ankai A."/>
            <person name="Harada T."/>
            <person name="Hosoyama A."/>
            <person name="Oguchi A."/>
            <person name="Fukui S."/>
            <person name="Fujita N."/>
            <person name="Takami H."/>
            <person name="Takai K."/>
        </authorList>
    </citation>
    <scope>NUCLEOTIDE SEQUENCE [LARGE SCALE GENOMIC DNA]</scope>
    <source>
        <strain evidence="15">DSM 14783 / JCM 11476 / NBRC 101012 / SSM1</strain>
    </source>
</reference>
<dbReference type="FunFam" id="3.40.640.10:FF:000078">
    <property type="entry name" value="Adenosylmethionine-8-amino-7-oxononanoate aminotransferase"/>
    <property type="match status" value="1"/>
</dbReference>
<comment type="catalytic activity">
    <reaction evidence="11 13">
        <text>(8S)-8-amino-7-oxononanoate + S-adenosyl-L-methionine = S-adenosyl-4-methylsulfanyl-2-oxobutanoate + (7R,8S)-7,8-diammoniononanoate</text>
        <dbReference type="Rhea" id="RHEA:16861"/>
        <dbReference type="ChEBI" id="CHEBI:16490"/>
        <dbReference type="ChEBI" id="CHEBI:59789"/>
        <dbReference type="ChEBI" id="CHEBI:149468"/>
        <dbReference type="ChEBI" id="CHEBI:149469"/>
        <dbReference type="EC" id="2.6.1.62"/>
    </reaction>
</comment>
<keyword evidence="8 13" id="KW-0949">S-adenosyl-L-methionine</keyword>
<keyword evidence="9 13" id="KW-0093">Biotin biosynthesis</keyword>
<dbReference type="eggNOG" id="COG0161">
    <property type="taxonomic scope" value="Bacteria"/>
</dbReference>
<dbReference type="PROSITE" id="PS00600">
    <property type="entry name" value="AA_TRANSFER_CLASS_3"/>
    <property type="match status" value="1"/>
</dbReference>
<dbReference type="EMBL" id="AP011529">
    <property type="protein sequence ID" value="BAI80766.1"/>
    <property type="molecule type" value="Genomic_DNA"/>
</dbReference>
<evidence type="ECO:0000256" key="1">
    <source>
        <dbReference type="ARBA" id="ARBA00001933"/>
    </source>
</evidence>
<evidence type="ECO:0000313" key="15">
    <source>
        <dbReference type="Proteomes" id="UP000001520"/>
    </source>
</evidence>
<evidence type="ECO:0000256" key="3">
    <source>
        <dbReference type="ARBA" id="ARBA00005063"/>
    </source>
</evidence>
<evidence type="ECO:0000256" key="5">
    <source>
        <dbReference type="ARBA" id="ARBA00022490"/>
    </source>
</evidence>
<dbReference type="InterPro" id="IPR015424">
    <property type="entry name" value="PyrdxlP-dep_Trfase"/>
</dbReference>
<dbReference type="RefSeq" id="WP_013008013.1">
    <property type="nucleotide sequence ID" value="NC_013939.1"/>
</dbReference>